<reference evidence="2" key="1">
    <citation type="submission" date="2020-05" db="EMBL/GenBank/DDBJ databases">
        <title>WGS assembly of Panicum virgatum.</title>
        <authorList>
            <person name="Lovell J.T."/>
            <person name="Jenkins J."/>
            <person name="Shu S."/>
            <person name="Juenger T.E."/>
            <person name="Schmutz J."/>
        </authorList>
    </citation>
    <scope>NUCLEOTIDE SEQUENCE</scope>
    <source>
        <strain evidence="2">AP13</strain>
    </source>
</reference>
<protein>
    <submittedName>
        <fullName evidence="2">Uncharacterized protein</fullName>
    </submittedName>
</protein>
<evidence type="ECO:0000256" key="1">
    <source>
        <dbReference type="SAM" id="MobiDB-lite"/>
    </source>
</evidence>
<gene>
    <name evidence="2" type="ORF">PVAP13_4KG366500</name>
</gene>
<proteinExistence type="predicted"/>
<evidence type="ECO:0000313" key="2">
    <source>
        <dbReference type="EMBL" id="KAG2613347.1"/>
    </source>
</evidence>
<name>A0A8T0TTE3_PANVG</name>
<accession>A0A8T0TTE3</accession>
<feature type="region of interest" description="Disordered" evidence="1">
    <location>
        <begin position="1"/>
        <end position="24"/>
    </location>
</feature>
<dbReference type="EMBL" id="CM029043">
    <property type="protein sequence ID" value="KAG2613347.1"/>
    <property type="molecule type" value="Genomic_DNA"/>
</dbReference>
<sequence>MGRAGKTMLEQAETRNRQVQAESAQLKSLIQTEKMEKEAKQKANTVLEQKKKALEHQVRQLKKTNTDLQHQLVDKENERSEAVDLFNESAVGVLQSWTPTMDVTNLNRGDNSGSNPEDIAATVRPLIEPFVVQLKLHPADDSDESQMLTSRSECAVNMY</sequence>
<keyword evidence="3" id="KW-1185">Reference proteome</keyword>
<evidence type="ECO:0000313" key="3">
    <source>
        <dbReference type="Proteomes" id="UP000823388"/>
    </source>
</evidence>
<dbReference type="Proteomes" id="UP000823388">
    <property type="component" value="Chromosome 4K"/>
</dbReference>
<dbReference type="AlphaFoldDB" id="A0A8T0TTE3"/>
<organism evidence="2 3">
    <name type="scientific">Panicum virgatum</name>
    <name type="common">Blackwell switchgrass</name>
    <dbReference type="NCBI Taxonomy" id="38727"/>
    <lineage>
        <taxon>Eukaryota</taxon>
        <taxon>Viridiplantae</taxon>
        <taxon>Streptophyta</taxon>
        <taxon>Embryophyta</taxon>
        <taxon>Tracheophyta</taxon>
        <taxon>Spermatophyta</taxon>
        <taxon>Magnoliopsida</taxon>
        <taxon>Liliopsida</taxon>
        <taxon>Poales</taxon>
        <taxon>Poaceae</taxon>
        <taxon>PACMAD clade</taxon>
        <taxon>Panicoideae</taxon>
        <taxon>Panicodae</taxon>
        <taxon>Paniceae</taxon>
        <taxon>Panicinae</taxon>
        <taxon>Panicum</taxon>
        <taxon>Panicum sect. Hiantes</taxon>
    </lineage>
</organism>
<comment type="caution">
    <text evidence="2">The sequence shown here is derived from an EMBL/GenBank/DDBJ whole genome shotgun (WGS) entry which is preliminary data.</text>
</comment>